<dbReference type="Gene3D" id="2.60.40.10">
    <property type="entry name" value="Immunoglobulins"/>
    <property type="match status" value="1"/>
</dbReference>
<organism evidence="2">
    <name type="scientific">Candidatus Kentrum sp. FM</name>
    <dbReference type="NCBI Taxonomy" id="2126340"/>
    <lineage>
        <taxon>Bacteria</taxon>
        <taxon>Pseudomonadati</taxon>
        <taxon>Pseudomonadota</taxon>
        <taxon>Gammaproteobacteria</taxon>
        <taxon>Candidatus Kentrum</taxon>
    </lineage>
</organism>
<dbReference type="InterPro" id="IPR013783">
    <property type="entry name" value="Ig-like_fold"/>
</dbReference>
<dbReference type="InterPro" id="IPR036116">
    <property type="entry name" value="FN3_sf"/>
</dbReference>
<dbReference type="EMBL" id="CAADFL010000033">
    <property type="protein sequence ID" value="VFK07165.1"/>
    <property type="molecule type" value="Genomic_DNA"/>
</dbReference>
<dbReference type="CDD" id="cd00063">
    <property type="entry name" value="FN3"/>
    <property type="match status" value="1"/>
</dbReference>
<reference evidence="2" key="1">
    <citation type="submission" date="2019-02" db="EMBL/GenBank/DDBJ databases">
        <authorList>
            <person name="Gruber-Vodicka R. H."/>
            <person name="Seah K. B. B."/>
        </authorList>
    </citation>
    <scope>NUCLEOTIDE SEQUENCE</scope>
    <source>
        <strain evidence="2">BECK_BZ163</strain>
        <strain evidence="4">BECK_BZ164</strain>
        <strain evidence="3">BECK_BZ165</strain>
    </source>
</reference>
<dbReference type="EMBL" id="CAADEZ010000041">
    <property type="protein sequence ID" value="VFJ46866.1"/>
    <property type="molecule type" value="Genomic_DNA"/>
</dbReference>
<accession>A0A450S4U4</accession>
<dbReference type="SMART" id="SM00060">
    <property type="entry name" value="FN3"/>
    <property type="match status" value="1"/>
</dbReference>
<dbReference type="PROSITE" id="PS50853">
    <property type="entry name" value="FN3"/>
    <property type="match status" value="1"/>
</dbReference>
<name>A0A450S4U4_9GAMM</name>
<evidence type="ECO:0000259" key="1">
    <source>
        <dbReference type="PROSITE" id="PS50853"/>
    </source>
</evidence>
<protein>
    <submittedName>
        <fullName evidence="2">Fibronectin type III domain-containing protein</fullName>
    </submittedName>
</protein>
<evidence type="ECO:0000313" key="3">
    <source>
        <dbReference type="EMBL" id="VFJ47252.1"/>
    </source>
</evidence>
<dbReference type="SUPFAM" id="SSF49265">
    <property type="entry name" value="Fibronectin type III"/>
    <property type="match status" value="1"/>
</dbReference>
<dbReference type="InterPro" id="IPR003961">
    <property type="entry name" value="FN3_dom"/>
</dbReference>
<sequence>MPSKKFPHAEAEILALSQKMSAGFLSNSDIYPAPPIGVLDFDERINTYVAARDAAVLAHGDAMRATEAKDQALTALVDVMKRNLRYAENTVNYNDADLEVLGWSGPRPHTALEPPGQTLSLDATGRGDGWITLDWEKPEGGGKIAAYKVQCREDGSSEWRDVGMAVETNLTLSGQENGKRLVYRVIAVNKAGEGEPSNSLMATL</sequence>
<evidence type="ECO:0000313" key="4">
    <source>
        <dbReference type="EMBL" id="VFK07165.1"/>
    </source>
</evidence>
<gene>
    <name evidence="2" type="ORF">BECKFM1743A_GA0114220_100411</name>
    <name evidence="4" type="ORF">BECKFM1743B_GA0114221_1003314</name>
    <name evidence="3" type="ORF">BECKFM1743C_GA0114222_100431</name>
</gene>
<evidence type="ECO:0000313" key="2">
    <source>
        <dbReference type="EMBL" id="VFJ46866.1"/>
    </source>
</evidence>
<dbReference type="AlphaFoldDB" id="A0A450S4U4"/>
<proteinExistence type="predicted"/>
<dbReference type="EMBL" id="CAADFA010000043">
    <property type="protein sequence ID" value="VFJ47252.1"/>
    <property type="molecule type" value="Genomic_DNA"/>
</dbReference>
<feature type="domain" description="Fibronectin type-III" evidence="1">
    <location>
        <begin position="115"/>
        <end position="204"/>
    </location>
</feature>
<dbReference type="Pfam" id="PF00041">
    <property type="entry name" value="fn3"/>
    <property type="match status" value="1"/>
</dbReference>